<evidence type="ECO:0000313" key="14">
    <source>
        <dbReference type="EMBL" id="KXG77640.1"/>
    </source>
</evidence>
<dbReference type="FunFam" id="2.30.30.280:FF:000001">
    <property type="entry name" value="tRNA-specific 2-thiouridylase MnmA"/>
    <property type="match status" value="1"/>
</dbReference>
<dbReference type="Gene3D" id="2.30.30.280">
    <property type="entry name" value="Adenine nucleotide alpha hydrolases-like domains"/>
    <property type="match status" value="1"/>
</dbReference>
<evidence type="ECO:0000259" key="12">
    <source>
        <dbReference type="Pfam" id="PF20258"/>
    </source>
</evidence>
<dbReference type="SUPFAM" id="SSF52402">
    <property type="entry name" value="Adenine nucleotide alpha hydrolases-like"/>
    <property type="match status" value="1"/>
</dbReference>
<dbReference type="FunCoup" id="A0A140LAR5">
    <property type="interactions" value="389"/>
</dbReference>
<dbReference type="GO" id="GO:0005524">
    <property type="term" value="F:ATP binding"/>
    <property type="evidence" value="ECO:0007669"/>
    <property type="project" value="UniProtKB-KW"/>
</dbReference>
<keyword evidence="5 11" id="KW-0547">Nucleotide-binding</keyword>
<keyword evidence="3 11" id="KW-0808">Transferase</keyword>
<reference evidence="14 15" key="1">
    <citation type="submission" date="2015-12" db="EMBL/GenBank/DDBJ databases">
        <title>Draft genome sequnece of Fervidicola ferrireducens strain Y170.</title>
        <authorList>
            <person name="Patel B.K."/>
        </authorList>
    </citation>
    <scope>NUCLEOTIDE SEQUENCE [LARGE SCALE GENOMIC DNA]</scope>
    <source>
        <strain evidence="14 15">Y170</strain>
    </source>
</reference>
<dbReference type="Pfam" id="PF03054">
    <property type="entry name" value="tRNA_Me_trans"/>
    <property type="match status" value="1"/>
</dbReference>
<feature type="binding site" evidence="11">
    <location>
        <position position="37"/>
    </location>
    <ligand>
        <name>ATP</name>
        <dbReference type="ChEBI" id="CHEBI:30616"/>
    </ligand>
</feature>
<dbReference type="Proteomes" id="UP000070427">
    <property type="component" value="Unassembled WGS sequence"/>
</dbReference>
<dbReference type="AlphaFoldDB" id="A0A140LAR5"/>
<dbReference type="Pfam" id="PF20259">
    <property type="entry name" value="tRNA_Me_trans_M"/>
    <property type="match status" value="1"/>
</dbReference>
<evidence type="ECO:0000256" key="4">
    <source>
        <dbReference type="ARBA" id="ARBA00022694"/>
    </source>
</evidence>
<dbReference type="InterPro" id="IPR046884">
    <property type="entry name" value="MnmA-like_central"/>
</dbReference>
<evidence type="ECO:0000256" key="9">
    <source>
        <dbReference type="ARBA" id="ARBA00051542"/>
    </source>
</evidence>
<dbReference type="CDD" id="cd01998">
    <property type="entry name" value="MnmA_TRMU-like"/>
    <property type="match status" value="1"/>
</dbReference>
<dbReference type="FunFam" id="3.40.50.620:FF:000115">
    <property type="entry name" value="tRNA-specific 2-thiouridylase MnmA"/>
    <property type="match status" value="1"/>
</dbReference>
<dbReference type="HAMAP" id="MF_00144">
    <property type="entry name" value="tRNA_thiouridyl_MnmA"/>
    <property type="match status" value="1"/>
</dbReference>
<protein>
    <recommendedName>
        <fullName evidence="11">tRNA-specific 2-thiouridylase MnmA</fullName>
        <ecNumber evidence="11">2.8.1.13</ecNumber>
    </recommendedName>
</protein>
<dbReference type="STRING" id="520764.AN618_10100"/>
<keyword evidence="8" id="KW-1015">Disulfide bond</keyword>
<evidence type="ECO:0000313" key="15">
    <source>
        <dbReference type="Proteomes" id="UP000070427"/>
    </source>
</evidence>
<feature type="site" description="Interaction with tRNA" evidence="11">
    <location>
        <position position="343"/>
    </location>
</feature>
<dbReference type="FunFam" id="2.40.30.10:FF:000023">
    <property type="entry name" value="tRNA-specific 2-thiouridylase MnmA"/>
    <property type="match status" value="1"/>
</dbReference>
<comment type="function">
    <text evidence="10 11">Catalyzes the 2-thiolation of uridine at the wobble position (U34) of tRNA, leading to the formation of s(2)U34.</text>
</comment>
<comment type="catalytic activity">
    <reaction evidence="9 11">
        <text>S-sulfanyl-L-cysteinyl-[protein] + uridine(34) in tRNA + AH2 + ATP = 2-thiouridine(34) in tRNA + L-cysteinyl-[protein] + A + AMP + diphosphate + H(+)</text>
        <dbReference type="Rhea" id="RHEA:47032"/>
        <dbReference type="Rhea" id="RHEA-COMP:10131"/>
        <dbReference type="Rhea" id="RHEA-COMP:11726"/>
        <dbReference type="Rhea" id="RHEA-COMP:11727"/>
        <dbReference type="Rhea" id="RHEA-COMP:11728"/>
        <dbReference type="ChEBI" id="CHEBI:13193"/>
        <dbReference type="ChEBI" id="CHEBI:15378"/>
        <dbReference type="ChEBI" id="CHEBI:17499"/>
        <dbReference type="ChEBI" id="CHEBI:29950"/>
        <dbReference type="ChEBI" id="CHEBI:30616"/>
        <dbReference type="ChEBI" id="CHEBI:33019"/>
        <dbReference type="ChEBI" id="CHEBI:61963"/>
        <dbReference type="ChEBI" id="CHEBI:65315"/>
        <dbReference type="ChEBI" id="CHEBI:87170"/>
        <dbReference type="ChEBI" id="CHEBI:456215"/>
        <dbReference type="EC" id="2.8.1.13"/>
    </reaction>
</comment>
<feature type="domain" description="tRNA-specific 2-thiouridylase MnmA-like central" evidence="13">
    <location>
        <begin position="212"/>
        <end position="277"/>
    </location>
</feature>
<dbReference type="OrthoDB" id="9800696at2"/>
<dbReference type="InterPro" id="IPR014729">
    <property type="entry name" value="Rossmann-like_a/b/a_fold"/>
</dbReference>
<dbReference type="InterPro" id="IPR004506">
    <property type="entry name" value="MnmA-like"/>
</dbReference>
<dbReference type="GO" id="GO:0005737">
    <property type="term" value="C:cytoplasm"/>
    <property type="evidence" value="ECO:0007669"/>
    <property type="project" value="UniProtKB-SubCell"/>
</dbReference>
<keyword evidence="2 11" id="KW-0820">tRNA-binding</keyword>
<feature type="binding site" evidence="11">
    <location>
        <begin position="11"/>
        <end position="18"/>
    </location>
    <ligand>
        <name>ATP</name>
        <dbReference type="ChEBI" id="CHEBI:30616"/>
    </ligand>
</feature>
<dbReference type="GO" id="GO:0103016">
    <property type="term" value="F:tRNA-uridine 2-sulfurtransferase activity"/>
    <property type="evidence" value="ECO:0007669"/>
    <property type="project" value="UniProtKB-EC"/>
</dbReference>
<comment type="similarity">
    <text evidence="11">Belongs to the MnmA/TRMU family.</text>
</comment>
<comment type="caution">
    <text evidence="14">The sequence shown here is derived from an EMBL/GenBank/DDBJ whole genome shotgun (WGS) entry which is preliminary data.</text>
</comment>
<evidence type="ECO:0000256" key="10">
    <source>
        <dbReference type="ARBA" id="ARBA00056575"/>
    </source>
</evidence>
<keyword evidence="4 11" id="KW-0819">tRNA processing</keyword>
<dbReference type="PANTHER" id="PTHR11933">
    <property type="entry name" value="TRNA 5-METHYLAMINOMETHYL-2-THIOURIDYLATE -METHYLTRANSFERASE"/>
    <property type="match status" value="1"/>
</dbReference>
<dbReference type="PANTHER" id="PTHR11933:SF5">
    <property type="entry name" value="MITOCHONDRIAL TRNA-SPECIFIC 2-THIOURIDYLASE 1"/>
    <property type="match status" value="1"/>
</dbReference>
<proteinExistence type="inferred from homology"/>
<dbReference type="GO" id="GO:0000049">
    <property type="term" value="F:tRNA binding"/>
    <property type="evidence" value="ECO:0007669"/>
    <property type="project" value="UniProtKB-KW"/>
</dbReference>
<evidence type="ECO:0000256" key="6">
    <source>
        <dbReference type="ARBA" id="ARBA00022840"/>
    </source>
</evidence>
<evidence type="ECO:0000256" key="3">
    <source>
        <dbReference type="ARBA" id="ARBA00022679"/>
    </source>
</evidence>
<feature type="domain" description="tRNA-specific 2-thiouridylase MnmA-like C-terminal" evidence="12">
    <location>
        <begin position="284"/>
        <end position="359"/>
    </location>
</feature>
<dbReference type="PATRIC" id="fig|520764.3.peg.1047"/>
<evidence type="ECO:0000256" key="1">
    <source>
        <dbReference type="ARBA" id="ARBA00022490"/>
    </source>
</evidence>
<dbReference type="InParanoid" id="A0A140LAR5"/>
<dbReference type="NCBIfam" id="NF001138">
    <property type="entry name" value="PRK00143.1"/>
    <property type="match status" value="1"/>
</dbReference>
<keyword evidence="1 11" id="KW-0963">Cytoplasm</keyword>
<evidence type="ECO:0000256" key="8">
    <source>
        <dbReference type="ARBA" id="ARBA00023157"/>
    </source>
</evidence>
<comment type="subcellular location">
    <subcellularLocation>
        <location evidence="11">Cytoplasm</location>
    </subcellularLocation>
</comment>
<sequence length="364" mass="41156">MSLNKNRVVVAMSGGVDSSTCAYLLKEQGYEVIGITMQIWQDPSEEYVYREGGCCSIGAVYDARKVAEKLKIPYYVLNFKELFNEKVIDYFVDEYLVGRTPNPCIACNKYIKFEALLKKAMEIDAYYLATGHYARIEYDGESGRYLLKKGRDKTKDQSYALYNLTQEQLEHLLLPLGEFTKSQIREIARKAGLPVAEKPDSQEICFVNTNYKDFLKERAVERIKPGPILDTSGKVLGQHEGIAFYTIGQRRGLGISAGRPLYVVNIDPEKNAIIVGEEKDLFTKEFQAEKINWIAFDSLTQKIRAYAKIRYNFEEKPAEIHPLESGNIKVVFDEPQKSVTPGQSVVFYDGDLVLGGGIIAKKGE</sequence>
<feature type="active site" description="Nucleophile" evidence="11">
    <location>
        <position position="107"/>
    </location>
</feature>
<dbReference type="GO" id="GO:0002143">
    <property type="term" value="P:tRNA wobble position uridine thiolation"/>
    <property type="evidence" value="ECO:0007669"/>
    <property type="project" value="TreeGrafter"/>
</dbReference>
<feature type="binding site" evidence="11">
    <location>
        <position position="131"/>
    </location>
    <ligand>
        <name>ATP</name>
        <dbReference type="ChEBI" id="CHEBI:30616"/>
    </ligand>
</feature>
<dbReference type="Gene3D" id="2.40.30.10">
    <property type="entry name" value="Translation factors"/>
    <property type="match status" value="1"/>
</dbReference>
<dbReference type="EMBL" id="LOED01000009">
    <property type="protein sequence ID" value="KXG77640.1"/>
    <property type="molecule type" value="Genomic_DNA"/>
</dbReference>
<feature type="site" description="Interaction with tRNA" evidence="11">
    <location>
        <position position="132"/>
    </location>
</feature>
<evidence type="ECO:0000259" key="13">
    <source>
        <dbReference type="Pfam" id="PF20259"/>
    </source>
</evidence>
<dbReference type="EC" id="2.8.1.13" evidence="11"/>
<evidence type="ECO:0000256" key="5">
    <source>
        <dbReference type="ARBA" id="ARBA00022741"/>
    </source>
</evidence>
<evidence type="ECO:0000256" key="2">
    <source>
        <dbReference type="ARBA" id="ARBA00022555"/>
    </source>
</evidence>
<dbReference type="NCBIfam" id="TIGR00420">
    <property type="entry name" value="trmU"/>
    <property type="match status" value="1"/>
</dbReference>
<dbReference type="Gene3D" id="3.40.50.620">
    <property type="entry name" value="HUPs"/>
    <property type="match status" value="1"/>
</dbReference>
<gene>
    <name evidence="11 14" type="primary">mnmA</name>
    <name evidence="14" type="ORF">AN618_10100</name>
</gene>
<feature type="active site" description="Cysteine persulfide intermediate" evidence="11">
    <location>
        <position position="205"/>
    </location>
</feature>
<keyword evidence="7 11" id="KW-0694">RNA-binding</keyword>
<name>A0A140LAR5_9FIRM</name>
<keyword evidence="15" id="KW-1185">Reference proteome</keyword>
<dbReference type="Pfam" id="PF20258">
    <property type="entry name" value="tRNA_Me_trans_C"/>
    <property type="match status" value="1"/>
</dbReference>
<organism evidence="14 15">
    <name type="scientific">Fervidicola ferrireducens</name>
    <dbReference type="NCBI Taxonomy" id="520764"/>
    <lineage>
        <taxon>Bacteria</taxon>
        <taxon>Bacillati</taxon>
        <taxon>Bacillota</taxon>
        <taxon>Clostridia</taxon>
        <taxon>Thermosediminibacterales</taxon>
        <taxon>Thermosediminibacteraceae</taxon>
        <taxon>Fervidicola</taxon>
    </lineage>
</organism>
<feature type="region of interest" description="Interaction with tRNA" evidence="11">
    <location>
        <begin position="155"/>
        <end position="157"/>
    </location>
</feature>
<dbReference type="InterPro" id="IPR023382">
    <property type="entry name" value="MnmA-like_central_sf"/>
</dbReference>
<dbReference type="InterPro" id="IPR046885">
    <property type="entry name" value="MnmA-like_C"/>
</dbReference>
<keyword evidence="6 11" id="KW-0067">ATP-binding</keyword>
<accession>A0A140LAR5</accession>
<evidence type="ECO:0000256" key="7">
    <source>
        <dbReference type="ARBA" id="ARBA00022884"/>
    </source>
</evidence>
<comment type="caution">
    <text evidence="11">Lacks conserved residue(s) required for the propagation of feature annotation.</text>
</comment>
<evidence type="ECO:0000256" key="11">
    <source>
        <dbReference type="HAMAP-Rule" id="MF_00144"/>
    </source>
</evidence>
<feature type="region of interest" description="Interaction with tRNA" evidence="11">
    <location>
        <begin position="310"/>
        <end position="311"/>
    </location>
</feature>